<proteinExistence type="predicted"/>
<evidence type="ECO:0000313" key="1">
    <source>
        <dbReference type="EMBL" id="CAL2107866.1"/>
    </source>
</evidence>
<dbReference type="InterPro" id="IPR027417">
    <property type="entry name" value="P-loop_NTPase"/>
</dbReference>
<comment type="caution">
    <text evidence="1">The sequence shown here is derived from an EMBL/GenBank/DDBJ whole genome shotgun (WGS) entry which is preliminary data.</text>
</comment>
<keyword evidence="2" id="KW-1185">Reference proteome</keyword>
<organism evidence="1 2">
    <name type="scientific">Tenacibaculum vairaonense</name>
    <dbReference type="NCBI Taxonomy" id="3137860"/>
    <lineage>
        <taxon>Bacteria</taxon>
        <taxon>Pseudomonadati</taxon>
        <taxon>Bacteroidota</taxon>
        <taxon>Flavobacteriia</taxon>
        <taxon>Flavobacteriales</taxon>
        <taxon>Flavobacteriaceae</taxon>
        <taxon>Tenacibaculum</taxon>
    </lineage>
</organism>
<protein>
    <submittedName>
        <fullName evidence="1">Uncharacterized protein</fullName>
    </submittedName>
</protein>
<sequence>MFNPFSGVLKEDIDKIIVPCFNVEEVFEQIENSTSLAIEFIGRQGRGKTTHLKYLQNQIPHYPIFLLDGNDDFSEIIQHKSEVVFVDSIHHLSLTKRIKLFKRKRVVIYTTHWNRKFECLIAKKKRHCILFKGIDSDKLKELLNKRLQLAAATDLDKKDLFTIDATDKLIKTYSDNYRGIINHLYEKFQ</sequence>
<reference evidence="1 2" key="1">
    <citation type="submission" date="2024-05" db="EMBL/GenBank/DDBJ databases">
        <authorList>
            <person name="Duchaud E."/>
        </authorList>
    </citation>
    <scope>NUCLEOTIDE SEQUENCE [LARGE SCALE GENOMIC DNA]</scope>
    <source>
        <strain evidence="1">Ena-SAMPLE-TAB-13-05-2024-13:56:06:370-140305</strain>
    </source>
</reference>
<dbReference type="Proteomes" id="UP001497602">
    <property type="component" value="Unassembled WGS sequence"/>
</dbReference>
<dbReference type="EMBL" id="CAXJRC010000042">
    <property type="protein sequence ID" value="CAL2107866.1"/>
    <property type="molecule type" value="Genomic_DNA"/>
</dbReference>
<gene>
    <name evidence="1" type="ORF">T190115A13A_50108</name>
</gene>
<name>A0ABP1FDN8_9FLAO</name>
<accession>A0ABP1FDN8</accession>
<evidence type="ECO:0000313" key="2">
    <source>
        <dbReference type="Proteomes" id="UP001497602"/>
    </source>
</evidence>
<dbReference type="SUPFAM" id="SSF52540">
    <property type="entry name" value="P-loop containing nucleoside triphosphate hydrolases"/>
    <property type="match status" value="1"/>
</dbReference>